<dbReference type="EMBL" id="MGFK01000012">
    <property type="protein sequence ID" value="OGM04469.1"/>
    <property type="molecule type" value="Genomic_DNA"/>
</dbReference>
<proteinExistence type="inferred from homology"/>
<dbReference type="AlphaFoldDB" id="A0A1F7WPZ3"/>
<keyword evidence="3 5" id="KW-0687">Ribonucleoprotein</keyword>
<evidence type="ECO:0000256" key="1">
    <source>
        <dbReference type="ARBA" id="ARBA00008560"/>
    </source>
</evidence>
<dbReference type="HAMAP" id="MF_00340">
    <property type="entry name" value="Ribosomal_bL32"/>
    <property type="match status" value="1"/>
</dbReference>
<dbReference type="Pfam" id="PF01783">
    <property type="entry name" value="Ribosomal_L32p"/>
    <property type="match status" value="1"/>
</dbReference>
<evidence type="ECO:0000256" key="3">
    <source>
        <dbReference type="ARBA" id="ARBA00023274"/>
    </source>
</evidence>
<dbReference type="InterPro" id="IPR044957">
    <property type="entry name" value="Ribosomal_bL32_bact"/>
</dbReference>
<dbReference type="NCBIfam" id="TIGR01031">
    <property type="entry name" value="rpmF_bact"/>
    <property type="match status" value="1"/>
</dbReference>
<name>A0A1F7WPZ3_9BACT</name>
<evidence type="ECO:0000256" key="4">
    <source>
        <dbReference type="ARBA" id="ARBA00035178"/>
    </source>
</evidence>
<protein>
    <recommendedName>
        <fullName evidence="4 5">Large ribosomal subunit protein bL32</fullName>
    </recommendedName>
</protein>
<sequence>MAPVPKKKSTKGRSGRRQGKRVFSLPALSPCPNCKKLKEPHTACPYCGFYK</sequence>
<dbReference type="PANTHER" id="PTHR35534:SF1">
    <property type="entry name" value="LARGE RIBOSOMAL SUBUNIT PROTEIN BL32"/>
    <property type="match status" value="1"/>
</dbReference>
<evidence type="ECO:0000256" key="6">
    <source>
        <dbReference type="SAM" id="MobiDB-lite"/>
    </source>
</evidence>
<dbReference type="GO" id="GO:0006412">
    <property type="term" value="P:translation"/>
    <property type="evidence" value="ECO:0007669"/>
    <property type="project" value="UniProtKB-UniRule"/>
</dbReference>
<dbReference type="InterPro" id="IPR011332">
    <property type="entry name" value="Ribosomal_zn-bd"/>
</dbReference>
<organism evidence="7 8">
    <name type="scientific">Candidatus Woesebacteria bacterium GWA1_42_12</name>
    <dbReference type="NCBI Taxonomy" id="1802472"/>
    <lineage>
        <taxon>Bacteria</taxon>
        <taxon>Candidatus Woeseibacteriota</taxon>
    </lineage>
</organism>
<feature type="region of interest" description="Disordered" evidence="6">
    <location>
        <begin position="1"/>
        <end position="21"/>
    </location>
</feature>
<feature type="compositionally biased region" description="Basic residues" evidence="6">
    <location>
        <begin position="1"/>
        <end position="20"/>
    </location>
</feature>
<evidence type="ECO:0000256" key="5">
    <source>
        <dbReference type="HAMAP-Rule" id="MF_00340"/>
    </source>
</evidence>
<evidence type="ECO:0000313" key="7">
    <source>
        <dbReference type="EMBL" id="OGM04469.1"/>
    </source>
</evidence>
<dbReference type="PANTHER" id="PTHR35534">
    <property type="entry name" value="50S RIBOSOMAL PROTEIN L32"/>
    <property type="match status" value="1"/>
</dbReference>
<comment type="caution">
    <text evidence="7">The sequence shown here is derived from an EMBL/GenBank/DDBJ whole genome shotgun (WGS) entry which is preliminary data.</text>
</comment>
<dbReference type="SUPFAM" id="SSF57829">
    <property type="entry name" value="Zn-binding ribosomal proteins"/>
    <property type="match status" value="1"/>
</dbReference>
<comment type="similarity">
    <text evidence="1 5">Belongs to the bacterial ribosomal protein bL32 family.</text>
</comment>
<dbReference type="InterPro" id="IPR002677">
    <property type="entry name" value="Ribosomal_bL32"/>
</dbReference>
<accession>A0A1F7WPZ3</accession>
<dbReference type="GO" id="GO:0003735">
    <property type="term" value="F:structural constituent of ribosome"/>
    <property type="evidence" value="ECO:0007669"/>
    <property type="project" value="InterPro"/>
</dbReference>
<gene>
    <name evidence="5" type="primary">rpmF</name>
    <name evidence="7" type="ORF">A2112_02280</name>
</gene>
<evidence type="ECO:0000313" key="8">
    <source>
        <dbReference type="Proteomes" id="UP000177091"/>
    </source>
</evidence>
<evidence type="ECO:0000256" key="2">
    <source>
        <dbReference type="ARBA" id="ARBA00022980"/>
    </source>
</evidence>
<keyword evidence="2 5" id="KW-0689">Ribosomal protein</keyword>
<dbReference type="Proteomes" id="UP000177091">
    <property type="component" value="Unassembled WGS sequence"/>
</dbReference>
<reference evidence="7 8" key="1">
    <citation type="journal article" date="2016" name="Nat. Commun.">
        <title>Thousands of microbial genomes shed light on interconnected biogeochemical processes in an aquifer system.</title>
        <authorList>
            <person name="Anantharaman K."/>
            <person name="Brown C.T."/>
            <person name="Hug L.A."/>
            <person name="Sharon I."/>
            <person name="Castelle C.J."/>
            <person name="Probst A.J."/>
            <person name="Thomas B.C."/>
            <person name="Singh A."/>
            <person name="Wilkins M.J."/>
            <person name="Karaoz U."/>
            <person name="Brodie E.L."/>
            <person name="Williams K.H."/>
            <person name="Hubbard S.S."/>
            <person name="Banfield J.F."/>
        </authorList>
    </citation>
    <scope>NUCLEOTIDE SEQUENCE [LARGE SCALE GENOMIC DNA]</scope>
</reference>
<dbReference type="GO" id="GO:0015934">
    <property type="term" value="C:large ribosomal subunit"/>
    <property type="evidence" value="ECO:0007669"/>
    <property type="project" value="InterPro"/>
</dbReference>